<evidence type="ECO:0000256" key="1">
    <source>
        <dbReference type="SAM" id="MobiDB-lite"/>
    </source>
</evidence>
<name>A0A6I1GIA2_9BIFI</name>
<feature type="compositionally biased region" description="Polar residues" evidence="1">
    <location>
        <begin position="17"/>
        <end position="26"/>
    </location>
</feature>
<feature type="region of interest" description="Disordered" evidence="1">
    <location>
        <begin position="1"/>
        <end position="94"/>
    </location>
</feature>
<evidence type="ECO:0000313" key="3">
    <source>
        <dbReference type="Proteomes" id="UP000441772"/>
    </source>
</evidence>
<organism evidence="2 3">
    <name type="scientific">Bifidobacterium leontopitheci</name>
    <dbReference type="NCBI Taxonomy" id="2650774"/>
    <lineage>
        <taxon>Bacteria</taxon>
        <taxon>Bacillati</taxon>
        <taxon>Actinomycetota</taxon>
        <taxon>Actinomycetes</taxon>
        <taxon>Bifidobacteriales</taxon>
        <taxon>Bifidobacteriaceae</taxon>
        <taxon>Bifidobacterium</taxon>
    </lineage>
</organism>
<dbReference type="AlphaFoldDB" id="A0A6I1GIA2"/>
<protein>
    <submittedName>
        <fullName evidence="2">Uncharacterized protein</fullName>
    </submittedName>
</protein>
<sequence length="249" mass="27143">PAKGRTGGRVRRRHMTHVSTMPQDIPSTMPRHMRHSCPETLQSGRKTGESKSTAETQSQSSSDDDKPSETQSGRGSDERSSSTPMATAADVRVRASQLSHSMSAITGTSVAGIDGSVYDLLTNGGESDSPTYANAEASLTDLLKQDVQYPDGASSQQCAQELNALNIAYTNWEAAFWKAANDAFNTTADAAYQAALQLTTNQSQYCSELTTVVSRRPQKGSSRQSFEQQTSWYDRLMNQWQDCEARAAR</sequence>
<dbReference type="RefSeq" id="WP_226835827.1">
    <property type="nucleotide sequence ID" value="NZ_WBVT01000002.1"/>
</dbReference>
<feature type="non-terminal residue" evidence="2">
    <location>
        <position position="1"/>
    </location>
</feature>
<reference evidence="2 3" key="1">
    <citation type="submission" date="2019-09" db="EMBL/GenBank/DDBJ databases">
        <title>Characterization of the phylogenetic diversity of two novel species belonging to the genus Bifidobacterium: Bifidobacterium cebidarum sp. nov. and Bifidobacterium leontopitheci sp. nov.</title>
        <authorList>
            <person name="Lugli G.A."/>
            <person name="Duranti S."/>
            <person name="Milani C."/>
            <person name="Turroni F."/>
            <person name="Ventura M."/>
        </authorList>
    </citation>
    <scope>NUCLEOTIDE SEQUENCE [LARGE SCALE GENOMIC DNA]</scope>
    <source>
        <strain evidence="2 3">LMG 31471</strain>
    </source>
</reference>
<evidence type="ECO:0000313" key="2">
    <source>
        <dbReference type="EMBL" id="KAB7791325.1"/>
    </source>
</evidence>
<dbReference type="EMBL" id="WBVT01000002">
    <property type="protein sequence ID" value="KAB7791325.1"/>
    <property type="molecule type" value="Genomic_DNA"/>
</dbReference>
<accession>A0A6I1GIA2</accession>
<feature type="compositionally biased region" description="Low complexity" evidence="1">
    <location>
        <begin position="50"/>
        <end position="61"/>
    </location>
</feature>
<dbReference type="Proteomes" id="UP000441772">
    <property type="component" value="Unassembled WGS sequence"/>
</dbReference>
<feature type="compositionally biased region" description="Basic residues" evidence="1">
    <location>
        <begin position="1"/>
        <end position="16"/>
    </location>
</feature>
<proteinExistence type="predicted"/>
<gene>
    <name evidence="2" type="ORF">F7D09_0278</name>
</gene>
<comment type="caution">
    <text evidence="2">The sequence shown here is derived from an EMBL/GenBank/DDBJ whole genome shotgun (WGS) entry which is preliminary data.</text>
</comment>
<keyword evidence="3" id="KW-1185">Reference proteome</keyword>